<proteinExistence type="predicted"/>
<dbReference type="InterPro" id="IPR016773">
    <property type="entry name" value="Fe3_uptake_reg_CjrA_prd"/>
</dbReference>
<evidence type="ECO:0000313" key="3">
    <source>
        <dbReference type="Proteomes" id="UP000575083"/>
    </source>
</evidence>
<organism evidence="2 3">
    <name type="scientific">Acidovorax soli</name>
    <dbReference type="NCBI Taxonomy" id="592050"/>
    <lineage>
        <taxon>Bacteria</taxon>
        <taxon>Pseudomonadati</taxon>
        <taxon>Pseudomonadota</taxon>
        <taxon>Betaproteobacteria</taxon>
        <taxon>Burkholderiales</taxon>
        <taxon>Comamonadaceae</taxon>
        <taxon>Acidovorax</taxon>
    </lineage>
</organism>
<dbReference type="PROSITE" id="PS51257">
    <property type="entry name" value="PROKAR_LIPOPROTEIN"/>
    <property type="match status" value="1"/>
</dbReference>
<dbReference type="RefSeq" id="WP_184859222.1">
    <property type="nucleotide sequence ID" value="NZ_JACHLK010000006.1"/>
</dbReference>
<dbReference type="CDD" id="cd14727">
    <property type="entry name" value="ChanN-like"/>
    <property type="match status" value="1"/>
</dbReference>
<sequence length="273" mass="28657">MARRALPLVAALALAGCANQPPEMPASWPARLQQVLPADVLLLGEQHDAAEHQRLQREAVQWLAARGTLAAVVMEMAEQGGSTAGLPRGATEAQAQAALNWQDKAWPWAKYGPVVMAAVEAGVPVLGGNLPRSQMRATMGQAQWDAHLPAPALQRQYTEIRDGHCGLLPEAQIAPMARIQIARDASMAQTATAALQPGKTVLLIAGAGHVWRSLGVPTHLGGGVKAQVVVARAGGAPATTHADADLLAPTPALPPRDACAELREQWKAAPRQP</sequence>
<feature type="domain" description="Haem-binding uptake Tiki superfamily ChaN" evidence="1">
    <location>
        <begin position="33"/>
        <end position="220"/>
    </location>
</feature>
<dbReference type="SUPFAM" id="SSF159501">
    <property type="entry name" value="EreA/ChaN-like"/>
    <property type="match status" value="1"/>
</dbReference>
<dbReference type="AlphaFoldDB" id="A0A7X0UA34"/>
<protein>
    <submittedName>
        <fullName evidence="2">Putative iron-regulated protein</fullName>
    </submittedName>
</protein>
<reference evidence="2 3" key="1">
    <citation type="submission" date="2020-08" db="EMBL/GenBank/DDBJ databases">
        <title>Functional genomics of gut bacteria from endangered species of beetles.</title>
        <authorList>
            <person name="Carlos-Shanley C."/>
        </authorList>
    </citation>
    <scope>NUCLEOTIDE SEQUENCE [LARGE SCALE GENOMIC DNA]</scope>
    <source>
        <strain evidence="2 3">S00198</strain>
    </source>
</reference>
<dbReference type="Pfam" id="PF04187">
    <property type="entry name" value="Cofac_haem_bdg"/>
    <property type="match status" value="1"/>
</dbReference>
<dbReference type="Gene3D" id="3.40.50.11550">
    <property type="match status" value="1"/>
</dbReference>
<comment type="caution">
    <text evidence="2">The sequence shown here is derived from an EMBL/GenBank/DDBJ whole genome shotgun (WGS) entry which is preliminary data.</text>
</comment>
<evidence type="ECO:0000259" key="1">
    <source>
        <dbReference type="Pfam" id="PF04187"/>
    </source>
</evidence>
<keyword evidence="3" id="KW-1185">Reference proteome</keyword>
<dbReference type="Proteomes" id="UP000575083">
    <property type="component" value="Unassembled WGS sequence"/>
</dbReference>
<dbReference type="InterPro" id="IPR007314">
    <property type="entry name" value="Cofac_haem-bd_dom"/>
</dbReference>
<accession>A0A7X0UA34</accession>
<name>A0A7X0UA34_9BURK</name>
<dbReference type="PIRSF" id="PIRSF020419">
    <property type="entry name" value="Fe_uptake_reg_CjrA_prd"/>
    <property type="match status" value="1"/>
</dbReference>
<dbReference type="EMBL" id="JACHLK010000006">
    <property type="protein sequence ID" value="MBB6560821.1"/>
    <property type="molecule type" value="Genomic_DNA"/>
</dbReference>
<dbReference type="Gene3D" id="1.10.8.760">
    <property type="entry name" value="Haem-binding uptake, Tiki superfamily, ChaN, domain 2"/>
    <property type="match status" value="1"/>
</dbReference>
<gene>
    <name evidence="2" type="ORF">HNP48_003497</name>
</gene>
<evidence type="ECO:0000313" key="2">
    <source>
        <dbReference type="EMBL" id="MBB6560821.1"/>
    </source>
</evidence>